<accession>A0A3N9THD3</accession>
<reference evidence="2 3" key="1">
    <citation type="submission" date="2018-11" db="EMBL/GenBank/DDBJ databases">
        <title>Vibrio LJC006 sp. nov., isolated from seawater during the bloom of the enteromorpha.</title>
        <authorList>
            <person name="Liang J."/>
        </authorList>
    </citation>
    <scope>NUCLEOTIDE SEQUENCE [LARGE SCALE GENOMIC DNA]</scope>
    <source>
        <strain evidence="2 3">LJC006</strain>
    </source>
</reference>
<sequence length="148" mass="16648">MINTLKSLFKELLEGEDLGRQNGISSELAIACLLVEVAKADHNLDAKEQESKTQLLKKLCGVEQEKATSLIEDAEARTKDAASLYEFTSQLRSLSREQRFDLIKAMWEMAFADGNIDPLEDSVIRKTAELIYVDHSEFIRAKLQVTGE</sequence>
<dbReference type="Pfam" id="PF05099">
    <property type="entry name" value="TerB"/>
    <property type="match status" value="1"/>
</dbReference>
<organism evidence="2 3">
    <name type="scientific">Vibrio viridaestus</name>
    <dbReference type="NCBI Taxonomy" id="2487322"/>
    <lineage>
        <taxon>Bacteria</taxon>
        <taxon>Pseudomonadati</taxon>
        <taxon>Pseudomonadota</taxon>
        <taxon>Gammaproteobacteria</taxon>
        <taxon>Vibrionales</taxon>
        <taxon>Vibrionaceae</taxon>
        <taxon>Vibrio</taxon>
    </lineage>
</organism>
<dbReference type="RefSeq" id="WP_124937100.1">
    <property type="nucleotide sequence ID" value="NZ_RJVQ01000003.1"/>
</dbReference>
<dbReference type="Gene3D" id="1.10.3680.10">
    <property type="entry name" value="TerB-like"/>
    <property type="match status" value="1"/>
</dbReference>
<dbReference type="InterPro" id="IPR007791">
    <property type="entry name" value="DjlA_N"/>
</dbReference>
<comment type="caution">
    <text evidence="2">The sequence shown here is derived from an EMBL/GenBank/DDBJ whole genome shotgun (WGS) entry which is preliminary data.</text>
</comment>
<dbReference type="OrthoDB" id="5294347at2"/>
<dbReference type="AlphaFoldDB" id="A0A3N9THD3"/>
<dbReference type="InterPro" id="IPR029024">
    <property type="entry name" value="TerB-like"/>
</dbReference>
<evidence type="ECO:0000259" key="1">
    <source>
        <dbReference type="Pfam" id="PF05099"/>
    </source>
</evidence>
<gene>
    <name evidence="2" type="ORF">EES38_10355</name>
</gene>
<name>A0A3N9THD3_9VIBR</name>
<evidence type="ECO:0000313" key="2">
    <source>
        <dbReference type="EMBL" id="RQW63637.1"/>
    </source>
</evidence>
<dbReference type="EMBL" id="RJVQ01000003">
    <property type="protein sequence ID" value="RQW63637.1"/>
    <property type="molecule type" value="Genomic_DNA"/>
</dbReference>
<proteinExistence type="predicted"/>
<evidence type="ECO:0000313" key="3">
    <source>
        <dbReference type="Proteomes" id="UP000281112"/>
    </source>
</evidence>
<dbReference type="SUPFAM" id="SSF158682">
    <property type="entry name" value="TerB-like"/>
    <property type="match status" value="1"/>
</dbReference>
<protein>
    <submittedName>
        <fullName evidence="2">TerB family tellurite resistance protein</fullName>
    </submittedName>
</protein>
<dbReference type="Proteomes" id="UP000281112">
    <property type="component" value="Unassembled WGS sequence"/>
</dbReference>
<feature type="domain" description="Co-chaperone DjlA N-terminal" evidence="1">
    <location>
        <begin position="27"/>
        <end position="142"/>
    </location>
</feature>
<keyword evidence="3" id="KW-1185">Reference proteome</keyword>
<dbReference type="CDD" id="cd07313">
    <property type="entry name" value="terB_like_2"/>
    <property type="match status" value="1"/>
</dbReference>